<dbReference type="HOGENOM" id="CLU_119132_0_0_1"/>
<feature type="domain" description="Ricin B lectin" evidence="1">
    <location>
        <begin position="41"/>
        <end position="124"/>
    </location>
</feature>
<keyword evidence="3" id="KW-1185">Reference proteome</keyword>
<dbReference type="Gene3D" id="2.80.10.50">
    <property type="match status" value="1"/>
</dbReference>
<dbReference type="InterPro" id="IPR035992">
    <property type="entry name" value="Ricin_B-like_lectins"/>
</dbReference>
<sequence>MSLVHGQAYTIVNTATNTVIDLSGNDNVTVQGYQNNSGYSNQKWVALVAGNGWTFKNVRTGTFLTLQNYCGGSSSRVVSGNIPVVWSLTANAAANTYTVTLPLLSSPLVLDLDSSNAANGTAILAFTPTGNANQIWKFVTS</sequence>
<dbReference type="Pfam" id="PF14200">
    <property type="entry name" value="RicinB_lectin_2"/>
    <property type="match status" value="1"/>
</dbReference>
<accession>A0A0D0BLZ0</accession>
<protein>
    <submittedName>
        <fullName evidence="2">Unplaced genomic scaffold GYMLUscaffold_55, whole genome shotgun sequence</fullName>
    </submittedName>
</protein>
<evidence type="ECO:0000313" key="3">
    <source>
        <dbReference type="Proteomes" id="UP000053593"/>
    </source>
</evidence>
<dbReference type="EMBL" id="KN834803">
    <property type="protein sequence ID" value="KIK55836.1"/>
    <property type="molecule type" value="Genomic_DNA"/>
</dbReference>
<dbReference type="OrthoDB" id="2131701at2759"/>
<evidence type="ECO:0000313" key="2">
    <source>
        <dbReference type="EMBL" id="KIK55836.1"/>
    </source>
</evidence>
<dbReference type="SUPFAM" id="SSF50370">
    <property type="entry name" value="Ricin B-like lectins"/>
    <property type="match status" value="1"/>
</dbReference>
<name>A0A0D0BLZ0_9AGAR</name>
<proteinExistence type="predicted"/>
<dbReference type="AlphaFoldDB" id="A0A0D0BLZ0"/>
<evidence type="ECO:0000259" key="1">
    <source>
        <dbReference type="Pfam" id="PF14200"/>
    </source>
</evidence>
<gene>
    <name evidence="2" type="ORF">GYMLUDRAFT_175128</name>
</gene>
<dbReference type="PROSITE" id="PS50231">
    <property type="entry name" value="RICIN_B_LECTIN"/>
    <property type="match status" value="1"/>
</dbReference>
<reference evidence="2 3" key="1">
    <citation type="submission" date="2014-04" db="EMBL/GenBank/DDBJ databases">
        <title>Evolutionary Origins and Diversification of the Mycorrhizal Mutualists.</title>
        <authorList>
            <consortium name="DOE Joint Genome Institute"/>
            <consortium name="Mycorrhizal Genomics Consortium"/>
            <person name="Kohler A."/>
            <person name="Kuo A."/>
            <person name="Nagy L.G."/>
            <person name="Floudas D."/>
            <person name="Copeland A."/>
            <person name="Barry K.W."/>
            <person name="Cichocki N."/>
            <person name="Veneault-Fourrey C."/>
            <person name="LaButti K."/>
            <person name="Lindquist E.A."/>
            <person name="Lipzen A."/>
            <person name="Lundell T."/>
            <person name="Morin E."/>
            <person name="Murat C."/>
            <person name="Riley R."/>
            <person name="Ohm R."/>
            <person name="Sun H."/>
            <person name="Tunlid A."/>
            <person name="Henrissat B."/>
            <person name="Grigoriev I.V."/>
            <person name="Hibbett D.S."/>
            <person name="Martin F."/>
        </authorList>
    </citation>
    <scope>NUCLEOTIDE SEQUENCE [LARGE SCALE GENOMIC DNA]</scope>
    <source>
        <strain evidence="2 3">FD-317 M1</strain>
    </source>
</reference>
<dbReference type="Proteomes" id="UP000053593">
    <property type="component" value="Unassembled WGS sequence"/>
</dbReference>
<dbReference type="InterPro" id="IPR000772">
    <property type="entry name" value="Ricin_B_lectin"/>
</dbReference>
<organism evidence="2 3">
    <name type="scientific">Collybiopsis luxurians FD-317 M1</name>
    <dbReference type="NCBI Taxonomy" id="944289"/>
    <lineage>
        <taxon>Eukaryota</taxon>
        <taxon>Fungi</taxon>
        <taxon>Dikarya</taxon>
        <taxon>Basidiomycota</taxon>
        <taxon>Agaricomycotina</taxon>
        <taxon>Agaricomycetes</taxon>
        <taxon>Agaricomycetidae</taxon>
        <taxon>Agaricales</taxon>
        <taxon>Marasmiineae</taxon>
        <taxon>Omphalotaceae</taxon>
        <taxon>Collybiopsis</taxon>
        <taxon>Collybiopsis luxurians</taxon>
    </lineage>
</organism>